<evidence type="ECO:0000256" key="1">
    <source>
        <dbReference type="ARBA" id="ARBA00004141"/>
    </source>
</evidence>
<evidence type="ECO:0000256" key="2">
    <source>
        <dbReference type="ARBA" id="ARBA00022448"/>
    </source>
</evidence>
<keyword evidence="5 6" id="KW-0472">Membrane</keyword>
<feature type="transmembrane region" description="Helical" evidence="6">
    <location>
        <begin position="498"/>
        <end position="517"/>
    </location>
</feature>
<dbReference type="PANTHER" id="PTHR42948">
    <property type="entry name" value="TRANSPORTER"/>
    <property type="match status" value="1"/>
</dbReference>
<gene>
    <name evidence="7" type="ORF">EHS11_15480</name>
</gene>
<evidence type="ECO:0000256" key="5">
    <source>
        <dbReference type="ARBA" id="ARBA00023136"/>
    </source>
</evidence>
<accession>A0A4R9LQ46</accession>
<evidence type="ECO:0000256" key="3">
    <source>
        <dbReference type="ARBA" id="ARBA00022692"/>
    </source>
</evidence>
<reference evidence="7" key="1">
    <citation type="journal article" date="2019" name="PLoS Negl. Trop. Dis.">
        <title>Revisiting the worldwide diversity of Leptospira species in the environment.</title>
        <authorList>
            <person name="Vincent A.T."/>
            <person name="Schiettekatte O."/>
            <person name="Bourhy P."/>
            <person name="Veyrier F.J."/>
            <person name="Picardeau M."/>
        </authorList>
    </citation>
    <scope>NUCLEOTIDE SEQUENCE [LARGE SCALE GENOMIC DNA]</scope>
    <source>
        <strain evidence="7">201400974</strain>
    </source>
</reference>
<feature type="transmembrane region" description="Helical" evidence="6">
    <location>
        <begin position="444"/>
        <end position="466"/>
    </location>
</feature>
<dbReference type="PROSITE" id="PS50267">
    <property type="entry name" value="NA_NEUROTRAN_SYMP_3"/>
    <property type="match status" value="1"/>
</dbReference>
<dbReference type="PANTHER" id="PTHR42948:SF1">
    <property type="entry name" value="TRANSPORTER"/>
    <property type="match status" value="1"/>
</dbReference>
<evidence type="ECO:0000256" key="6">
    <source>
        <dbReference type="SAM" id="Phobius"/>
    </source>
</evidence>
<dbReference type="Proteomes" id="UP000298264">
    <property type="component" value="Unassembled WGS sequence"/>
</dbReference>
<name>A0A4R9LQ46_9LEPT</name>
<dbReference type="EMBL" id="RQHV01000061">
    <property type="protein sequence ID" value="TGN08311.1"/>
    <property type="molecule type" value="Genomic_DNA"/>
</dbReference>
<feature type="transmembrane region" description="Helical" evidence="6">
    <location>
        <begin position="43"/>
        <end position="66"/>
    </location>
</feature>
<keyword evidence="8" id="KW-1185">Reference proteome</keyword>
<keyword evidence="2" id="KW-0813">Transport</keyword>
<dbReference type="GO" id="GO:0016020">
    <property type="term" value="C:membrane"/>
    <property type="evidence" value="ECO:0007669"/>
    <property type="project" value="UniProtKB-SubCell"/>
</dbReference>
<feature type="transmembrane region" description="Helical" evidence="6">
    <location>
        <begin position="167"/>
        <end position="186"/>
    </location>
</feature>
<comment type="subcellular location">
    <subcellularLocation>
        <location evidence="1">Membrane</location>
        <topology evidence="1">Multi-pass membrane protein</topology>
    </subcellularLocation>
</comment>
<feature type="transmembrane region" description="Helical" evidence="6">
    <location>
        <begin position="334"/>
        <end position="358"/>
    </location>
</feature>
<dbReference type="Pfam" id="PF00209">
    <property type="entry name" value="SNF"/>
    <property type="match status" value="1"/>
</dbReference>
<evidence type="ECO:0000313" key="8">
    <source>
        <dbReference type="Proteomes" id="UP000298264"/>
    </source>
</evidence>
<dbReference type="PRINTS" id="PR00176">
    <property type="entry name" value="NANEUSMPORT"/>
</dbReference>
<sequence length="530" mass="58328">MNSSHDGWATRIGLILAVASGAIGLGNFLRFPGQAVQNGGGAFMVPYIISFIVLGIPVCLAEWTMGRMGGKHGHSSPFIFKEYLKGYSLKITGTIGVMIPVMIYVYYVFIESWCLAYVYYFLIGGLDLGRTAAGNLAEQKEIISQSSDFFLNLTGAKENGASFESSILIFFLLCFAFNFYLVYRGLSKGLEAFAKLAMPLMGICSTIVLIRVLTIPGIESGLAVMWNPDWSTLKEPKVWINAAGQIFFSLSTGFGIALVFSSFLKKKDDVVLSSLSSASLNEFAEVVFGGMITIPVAFLFLGATVTSFGTFGMGFIALPAVFSMMPGGNLFGALWYLVLFLAALTSSITMLQPGILFLEEGFGFSKRKSSFILFLFTFSLCLPIVYFNKDFTALDIADFYIGTIMIYILASIQIFVFYFKIGVDRGVNDANQGSLIPFPGSIRFLMKYVTPWFLLFVFISFCYMNLPEYLDKMSPEKMGQIASNKGESVTDAETKAYIARYVVLGLVAVFILLYFTVSRALSKKSEENPV</sequence>
<dbReference type="InterPro" id="IPR037272">
    <property type="entry name" value="SNS_sf"/>
</dbReference>
<feature type="transmembrane region" description="Helical" evidence="6">
    <location>
        <begin position="399"/>
        <end position="423"/>
    </location>
</feature>
<keyword evidence="3 6" id="KW-0812">Transmembrane</keyword>
<dbReference type="SUPFAM" id="SSF161070">
    <property type="entry name" value="SNF-like"/>
    <property type="match status" value="1"/>
</dbReference>
<dbReference type="NCBIfam" id="NF037979">
    <property type="entry name" value="Na_transp"/>
    <property type="match status" value="1"/>
</dbReference>
<feature type="transmembrane region" description="Helical" evidence="6">
    <location>
        <begin position="298"/>
        <end position="322"/>
    </location>
</feature>
<protein>
    <submittedName>
        <fullName evidence="7">Symporter</fullName>
    </submittedName>
</protein>
<evidence type="ECO:0000313" key="7">
    <source>
        <dbReference type="EMBL" id="TGN08311.1"/>
    </source>
</evidence>
<feature type="transmembrane region" description="Helical" evidence="6">
    <location>
        <begin position="198"/>
        <end position="218"/>
    </location>
</feature>
<comment type="caution">
    <text evidence="7">The sequence shown here is derived from an EMBL/GenBank/DDBJ whole genome shotgun (WGS) entry which is preliminary data.</text>
</comment>
<dbReference type="RefSeq" id="WP_135765262.1">
    <property type="nucleotide sequence ID" value="NZ_RQHV01000061.1"/>
</dbReference>
<feature type="transmembrane region" description="Helical" evidence="6">
    <location>
        <begin position="238"/>
        <end position="260"/>
    </location>
</feature>
<feature type="transmembrane region" description="Helical" evidence="6">
    <location>
        <begin position="370"/>
        <end position="387"/>
    </location>
</feature>
<proteinExistence type="predicted"/>
<dbReference type="InterPro" id="IPR000175">
    <property type="entry name" value="Na/ntran_symport"/>
</dbReference>
<evidence type="ECO:0000256" key="4">
    <source>
        <dbReference type="ARBA" id="ARBA00022989"/>
    </source>
</evidence>
<dbReference type="AlphaFoldDB" id="A0A4R9LQ46"/>
<keyword evidence="4 6" id="KW-1133">Transmembrane helix</keyword>
<dbReference type="OrthoDB" id="9762833at2"/>
<feature type="transmembrane region" description="Helical" evidence="6">
    <location>
        <begin position="12"/>
        <end position="31"/>
    </location>
</feature>
<organism evidence="7 8">
    <name type="scientific">Leptospira ilyithenensis</name>
    <dbReference type="NCBI Taxonomy" id="2484901"/>
    <lineage>
        <taxon>Bacteria</taxon>
        <taxon>Pseudomonadati</taxon>
        <taxon>Spirochaetota</taxon>
        <taxon>Spirochaetia</taxon>
        <taxon>Leptospirales</taxon>
        <taxon>Leptospiraceae</taxon>
        <taxon>Leptospira</taxon>
    </lineage>
</organism>